<organism evidence="1 2">
    <name type="scientific">Clitoria ternatea</name>
    <name type="common">Butterfly pea</name>
    <dbReference type="NCBI Taxonomy" id="43366"/>
    <lineage>
        <taxon>Eukaryota</taxon>
        <taxon>Viridiplantae</taxon>
        <taxon>Streptophyta</taxon>
        <taxon>Embryophyta</taxon>
        <taxon>Tracheophyta</taxon>
        <taxon>Spermatophyta</taxon>
        <taxon>Magnoliopsida</taxon>
        <taxon>eudicotyledons</taxon>
        <taxon>Gunneridae</taxon>
        <taxon>Pentapetalae</taxon>
        <taxon>rosids</taxon>
        <taxon>fabids</taxon>
        <taxon>Fabales</taxon>
        <taxon>Fabaceae</taxon>
        <taxon>Papilionoideae</taxon>
        <taxon>50 kb inversion clade</taxon>
        <taxon>NPAAA clade</taxon>
        <taxon>indigoferoid/millettioid clade</taxon>
        <taxon>Phaseoleae</taxon>
        <taxon>Clitoria</taxon>
    </lineage>
</organism>
<proteinExistence type="predicted"/>
<dbReference type="InterPro" id="IPR009078">
    <property type="entry name" value="Ferritin-like_SF"/>
</dbReference>
<sequence>MKPWIRYPPRNERETQDDEVEASKLQKLSLVVVFAHSADAPSSSDWMQRSGKFKPVIKKEMVELEAEEVDLLYDVQHWETLSYSKKHFITHVLAFFVNSDGIVFGEFGCKARAFYGFQIAMENIHSSIAF</sequence>
<evidence type="ECO:0000313" key="2">
    <source>
        <dbReference type="Proteomes" id="UP001359559"/>
    </source>
</evidence>
<reference evidence="1 2" key="1">
    <citation type="submission" date="2024-01" db="EMBL/GenBank/DDBJ databases">
        <title>The genomes of 5 underutilized Papilionoideae crops provide insights into root nodulation and disease resistance.</title>
        <authorList>
            <person name="Yuan L."/>
        </authorList>
    </citation>
    <scope>NUCLEOTIDE SEQUENCE [LARGE SCALE GENOMIC DNA]</scope>
    <source>
        <strain evidence="1">LY-2023</strain>
        <tissue evidence="1">Leaf</tissue>
    </source>
</reference>
<dbReference type="PANTHER" id="PTHR23409:SF35">
    <property type="entry name" value="RIBONUCLEOSIDE-DIPHOSPHATE REDUCTASE SMALL CHAIN A"/>
    <property type="match status" value="1"/>
</dbReference>
<gene>
    <name evidence="1" type="ORF">RJT34_13101</name>
</gene>
<dbReference type="GO" id="GO:0009263">
    <property type="term" value="P:deoxyribonucleotide biosynthetic process"/>
    <property type="evidence" value="ECO:0007669"/>
    <property type="project" value="InterPro"/>
</dbReference>
<dbReference type="SUPFAM" id="SSF47240">
    <property type="entry name" value="Ferritin-like"/>
    <property type="match status" value="1"/>
</dbReference>
<dbReference type="AlphaFoldDB" id="A0AAN9JNB7"/>
<dbReference type="InterPro" id="IPR000358">
    <property type="entry name" value="RNR_small_fam"/>
</dbReference>
<comment type="caution">
    <text evidence="1">The sequence shown here is derived from an EMBL/GenBank/DDBJ whole genome shotgun (WGS) entry which is preliminary data.</text>
</comment>
<dbReference type="PANTHER" id="PTHR23409">
    <property type="entry name" value="RIBONUCLEOSIDE-DIPHOSPHATE REDUCTASE SMALL CHAIN"/>
    <property type="match status" value="1"/>
</dbReference>
<name>A0AAN9JNB7_CLITE</name>
<protein>
    <submittedName>
        <fullName evidence="1">Uncharacterized protein</fullName>
    </submittedName>
</protein>
<evidence type="ECO:0000313" key="1">
    <source>
        <dbReference type="EMBL" id="KAK7302217.1"/>
    </source>
</evidence>
<keyword evidence="2" id="KW-1185">Reference proteome</keyword>
<dbReference type="Gene3D" id="1.10.620.20">
    <property type="entry name" value="Ribonucleotide Reductase, subunit A"/>
    <property type="match status" value="1"/>
</dbReference>
<accession>A0AAN9JNB7</accession>
<dbReference type="Pfam" id="PF00268">
    <property type="entry name" value="Ribonuc_red_sm"/>
    <property type="match status" value="1"/>
</dbReference>
<dbReference type="InterPro" id="IPR012348">
    <property type="entry name" value="RNR-like"/>
</dbReference>
<dbReference type="EMBL" id="JAYKXN010000003">
    <property type="protein sequence ID" value="KAK7302217.1"/>
    <property type="molecule type" value="Genomic_DNA"/>
</dbReference>
<dbReference type="GO" id="GO:0016491">
    <property type="term" value="F:oxidoreductase activity"/>
    <property type="evidence" value="ECO:0007669"/>
    <property type="project" value="InterPro"/>
</dbReference>
<dbReference type="Proteomes" id="UP001359559">
    <property type="component" value="Unassembled WGS sequence"/>
</dbReference>